<dbReference type="PROSITE" id="PS51257">
    <property type="entry name" value="PROKAR_LIPOPROTEIN"/>
    <property type="match status" value="1"/>
</dbReference>
<name>A0A0A2EK88_PORCN</name>
<reference evidence="2 3" key="1">
    <citation type="submission" date="2014-08" db="EMBL/GenBank/DDBJ databases">
        <title>Porphyromonas cangingivalis strain:COT-109_OH1386 Genome sequencing.</title>
        <authorList>
            <person name="Wallis C."/>
            <person name="Deusch O."/>
            <person name="O'Flynn C."/>
            <person name="Davis I."/>
            <person name="Jospin G."/>
            <person name="Darling A.E."/>
            <person name="Coil D.A."/>
            <person name="Alexiev A."/>
            <person name="Horsfall A."/>
            <person name="Kirkwood N."/>
            <person name="Harris S."/>
            <person name="Eisen J.A."/>
        </authorList>
    </citation>
    <scope>NUCLEOTIDE SEQUENCE [LARGE SCALE GENOMIC DNA]</scope>
    <source>
        <strain evidence="3">COT-109 OH1386</strain>
    </source>
</reference>
<dbReference type="OrthoDB" id="1014797at2"/>
<dbReference type="AlphaFoldDB" id="A0A0A2EK88"/>
<dbReference type="STRING" id="36874.HQ34_01860"/>
<gene>
    <name evidence="2" type="ORF">HQ35_08215</name>
</gene>
<evidence type="ECO:0000313" key="2">
    <source>
        <dbReference type="EMBL" id="KGN79276.1"/>
    </source>
</evidence>
<evidence type="ECO:0008006" key="4">
    <source>
        <dbReference type="Google" id="ProtNLM"/>
    </source>
</evidence>
<accession>A0A0A2EK88</accession>
<sequence length="345" mass="40140">MKTKLNPILTVLLIILTFGFVACDNDNPIPTDNPYAPEGMMFLPVLRHKPDMEKINQIEKTRTGRLEKKIPADPDNNQNYTLYEYSYKGMEIKSIQYLIHPTKGTLLEAKVTVRKEDSTLKDYKELLKKKGFNDEHILAKRFSSLAGEIEDGLFALIRSDEDEDVLTFRQFGKQTEAHPTLASFNEEWDEIIGNRYFSHEKIKEKEDEKGSHLAKTVIVEHGKYKGRIKAAFFAVAETERPMLYRIYVFDLDSENEKFGTCKELLFCYDDPALGFYVDDIQKESIPTGEFLSLYKKAGYNTISYDEDYKFKNSEKKLTHAVRSMIFEELRKESILMIKLYKEDSF</sequence>
<comment type="caution">
    <text evidence="2">The sequence shown here is derived from an EMBL/GenBank/DDBJ whole genome shotgun (WGS) entry which is preliminary data.</text>
</comment>
<proteinExistence type="predicted"/>
<dbReference type="RefSeq" id="WP_036852383.1">
    <property type="nucleotide sequence ID" value="NZ_JQJD01000051.1"/>
</dbReference>
<protein>
    <recommendedName>
        <fullName evidence="4">Lipoprotein</fullName>
    </recommendedName>
</protein>
<keyword evidence="3" id="KW-1185">Reference proteome</keyword>
<dbReference type="Proteomes" id="UP000030125">
    <property type="component" value="Unassembled WGS sequence"/>
</dbReference>
<keyword evidence="1" id="KW-0732">Signal</keyword>
<feature type="chain" id="PRO_5001986253" description="Lipoprotein" evidence="1">
    <location>
        <begin position="23"/>
        <end position="345"/>
    </location>
</feature>
<evidence type="ECO:0000313" key="3">
    <source>
        <dbReference type="Proteomes" id="UP000030125"/>
    </source>
</evidence>
<dbReference type="EMBL" id="JQJD01000051">
    <property type="protein sequence ID" value="KGN79276.1"/>
    <property type="molecule type" value="Genomic_DNA"/>
</dbReference>
<evidence type="ECO:0000256" key="1">
    <source>
        <dbReference type="SAM" id="SignalP"/>
    </source>
</evidence>
<organism evidence="2 3">
    <name type="scientific">Porphyromonas cangingivalis</name>
    <dbReference type="NCBI Taxonomy" id="36874"/>
    <lineage>
        <taxon>Bacteria</taxon>
        <taxon>Pseudomonadati</taxon>
        <taxon>Bacteroidota</taxon>
        <taxon>Bacteroidia</taxon>
        <taxon>Bacteroidales</taxon>
        <taxon>Porphyromonadaceae</taxon>
        <taxon>Porphyromonas</taxon>
    </lineage>
</organism>
<feature type="signal peptide" evidence="1">
    <location>
        <begin position="1"/>
        <end position="22"/>
    </location>
</feature>